<gene>
    <name evidence="3" type="ORF">Xvie_00885</name>
</gene>
<dbReference type="STRING" id="351656.Xvie_00885"/>
<dbReference type="Pfam" id="PF01337">
    <property type="entry name" value="Barstar"/>
    <property type="match status" value="1"/>
</dbReference>
<sequence length="89" mass="10538">MKKVEFDFDQIPDLDTFYDKFKVHFELEDDFGANLDALWDTVTGYIQLPVEINFIHLTPQKRALFTDLISLFEEAKEELEGELQFNVFD</sequence>
<reference evidence="3 4" key="1">
    <citation type="submission" date="2016-10" db="EMBL/GenBank/DDBJ databases">
        <title>Systematic genetic and metabolomic analysis of Xenorhabdus and Photorhabdus spp., highlights the requirements for a dual symbiotic and pathogenic life style.</title>
        <authorList>
            <person name="Tobias N.J."/>
            <person name="Wolff H."/>
            <person name="Djahanschiri B."/>
            <person name="Pidot S.J."/>
            <person name="Stinear T.P."/>
            <person name="Ebersberger I."/>
            <person name="Bode H.B."/>
        </authorList>
    </citation>
    <scope>NUCLEOTIDE SEQUENCE [LARGE SCALE GENOMIC DNA]</scope>
    <source>
        <strain evidence="3 4">DSM 22392</strain>
    </source>
</reference>
<dbReference type="RefSeq" id="WP_086108143.1">
    <property type="nucleotide sequence ID" value="NZ_CAWNGD010000073.1"/>
</dbReference>
<feature type="domain" description="Barstar (barnase inhibitor)" evidence="2">
    <location>
        <begin position="1"/>
        <end position="82"/>
    </location>
</feature>
<dbReference type="AlphaFoldDB" id="A0A1Y2SHZ3"/>
<dbReference type="Gene3D" id="3.30.370.10">
    <property type="entry name" value="Barstar-like"/>
    <property type="match status" value="1"/>
</dbReference>
<evidence type="ECO:0000313" key="4">
    <source>
        <dbReference type="Proteomes" id="UP000194350"/>
    </source>
</evidence>
<organism evidence="3 4">
    <name type="scientific">Xenorhabdus vietnamensis</name>
    <dbReference type="NCBI Taxonomy" id="351656"/>
    <lineage>
        <taxon>Bacteria</taxon>
        <taxon>Pseudomonadati</taxon>
        <taxon>Pseudomonadota</taxon>
        <taxon>Gammaproteobacteria</taxon>
        <taxon>Enterobacterales</taxon>
        <taxon>Morganellaceae</taxon>
        <taxon>Xenorhabdus</taxon>
    </lineage>
</organism>
<comment type="caution">
    <text evidence="3">The sequence shown here is derived from an EMBL/GenBank/DDBJ whole genome shotgun (WGS) entry which is preliminary data.</text>
</comment>
<proteinExistence type="inferred from homology"/>
<dbReference type="SUPFAM" id="SSF52038">
    <property type="entry name" value="Barstar-related"/>
    <property type="match status" value="1"/>
</dbReference>
<dbReference type="InterPro" id="IPR000468">
    <property type="entry name" value="Barstar"/>
</dbReference>
<evidence type="ECO:0000256" key="1">
    <source>
        <dbReference type="ARBA" id="ARBA00006845"/>
    </source>
</evidence>
<name>A0A1Y2SHZ3_9GAMM</name>
<protein>
    <submittedName>
        <fullName evidence="3">Barstar</fullName>
    </submittedName>
</protein>
<evidence type="ECO:0000313" key="3">
    <source>
        <dbReference type="EMBL" id="OTA17499.1"/>
    </source>
</evidence>
<accession>A0A1Y2SHZ3</accession>
<dbReference type="EMBL" id="MUBJ01000003">
    <property type="protein sequence ID" value="OTA17499.1"/>
    <property type="molecule type" value="Genomic_DNA"/>
</dbReference>
<dbReference type="InterPro" id="IPR035905">
    <property type="entry name" value="Barstar-like_sf"/>
</dbReference>
<keyword evidence="4" id="KW-1185">Reference proteome</keyword>
<dbReference type="Proteomes" id="UP000194350">
    <property type="component" value="Unassembled WGS sequence"/>
</dbReference>
<comment type="similarity">
    <text evidence="1">Belongs to the barstar family.</text>
</comment>
<evidence type="ECO:0000259" key="2">
    <source>
        <dbReference type="Pfam" id="PF01337"/>
    </source>
</evidence>
<dbReference type="OrthoDB" id="7575400at2"/>